<dbReference type="EMBL" id="SZZP01000055">
    <property type="protein sequence ID" value="TKV70928.1"/>
    <property type="molecule type" value="Genomic_DNA"/>
</dbReference>
<organism evidence="2 3">
    <name type="scientific">Bradyrhizobium elkanii</name>
    <dbReference type="NCBI Taxonomy" id="29448"/>
    <lineage>
        <taxon>Bacteria</taxon>
        <taxon>Pseudomonadati</taxon>
        <taxon>Pseudomonadota</taxon>
        <taxon>Alphaproteobacteria</taxon>
        <taxon>Hyphomicrobiales</taxon>
        <taxon>Nitrobacteraceae</taxon>
        <taxon>Bradyrhizobium</taxon>
    </lineage>
</organism>
<gene>
    <name evidence="2" type="ORF">FDV58_40800</name>
</gene>
<feature type="compositionally biased region" description="Basic residues" evidence="1">
    <location>
        <begin position="56"/>
        <end position="69"/>
    </location>
</feature>
<dbReference type="Proteomes" id="UP000305095">
    <property type="component" value="Unassembled WGS sequence"/>
</dbReference>
<sequence length="69" mass="7766">MTEPACILCGDTGWVCENHPDQPWTGNHACRCGGAGAPCPKCNRPKPDDELPRLPRGFRRMFSRRDRRA</sequence>
<evidence type="ECO:0000313" key="3">
    <source>
        <dbReference type="Proteomes" id="UP000305095"/>
    </source>
</evidence>
<name>A0A4U6RC05_BRAEL</name>
<dbReference type="AlphaFoldDB" id="A0A4U6RC05"/>
<evidence type="ECO:0000313" key="2">
    <source>
        <dbReference type="EMBL" id="TKV70928.1"/>
    </source>
</evidence>
<comment type="caution">
    <text evidence="2">The sequence shown here is derived from an EMBL/GenBank/DDBJ whole genome shotgun (WGS) entry which is preliminary data.</text>
</comment>
<protein>
    <submittedName>
        <fullName evidence="2">Uncharacterized protein</fullName>
    </submittedName>
</protein>
<accession>A0A4U6RC05</accession>
<evidence type="ECO:0000256" key="1">
    <source>
        <dbReference type="SAM" id="MobiDB-lite"/>
    </source>
</evidence>
<feature type="region of interest" description="Disordered" evidence="1">
    <location>
        <begin position="46"/>
        <end position="69"/>
    </location>
</feature>
<reference evidence="2 3" key="1">
    <citation type="submission" date="2019-05" db="EMBL/GenBank/DDBJ databases">
        <title>Draft Genome of Bradyrhizobium elkanii strain SEMIA 938, Used in Commercial Inoculants for Lupinus spp. in Brazil.</title>
        <authorList>
            <person name="Hungria M."/>
            <person name="Delamuta J.R.M."/>
            <person name="Ribeiro R.A."/>
            <person name="Nogueira M.A."/>
        </authorList>
    </citation>
    <scope>NUCLEOTIDE SEQUENCE [LARGE SCALE GENOMIC DNA]</scope>
    <source>
        <strain evidence="2 3">Semia 938</strain>
    </source>
</reference>
<proteinExistence type="predicted"/>